<evidence type="ECO:0000313" key="1">
    <source>
        <dbReference type="EMBL" id="GMH68020.1"/>
    </source>
</evidence>
<dbReference type="Proteomes" id="UP001165082">
    <property type="component" value="Unassembled WGS sequence"/>
</dbReference>
<dbReference type="OrthoDB" id="192184at2759"/>
<organism evidence="1 2">
    <name type="scientific">Triparma retinervis</name>
    <dbReference type="NCBI Taxonomy" id="2557542"/>
    <lineage>
        <taxon>Eukaryota</taxon>
        <taxon>Sar</taxon>
        <taxon>Stramenopiles</taxon>
        <taxon>Ochrophyta</taxon>
        <taxon>Bolidophyceae</taxon>
        <taxon>Parmales</taxon>
        <taxon>Triparmaceae</taxon>
        <taxon>Triparma</taxon>
    </lineage>
</organism>
<dbReference type="SUPFAM" id="SSF54909">
    <property type="entry name" value="Dimeric alpha+beta barrel"/>
    <property type="match status" value="1"/>
</dbReference>
<accession>A0A9W7AHT9</accession>
<dbReference type="Gene3D" id="3.30.70.100">
    <property type="match status" value="1"/>
</dbReference>
<keyword evidence="2" id="KW-1185">Reference proteome</keyword>
<comment type="caution">
    <text evidence="1">The sequence shown here is derived from an EMBL/GenBank/DDBJ whole genome shotgun (WGS) entry which is preliminary data.</text>
</comment>
<dbReference type="AlphaFoldDB" id="A0A9W7AHT9"/>
<dbReference type="EMBL" id="BRXZ01001312">
    <property type="protein sequence ID" value="GMH68020.1"/>
    <property type="molecule type" value="Genomic_DNA"/>
</dbReference>
<sequence length="127" mass="14137">MFVSRVTARVARATARTFSTIPVTSVASVLKLNVRDEPTAVKMDAAMKGMTEKMKASPGMISATRHVCKSEWAYELSFVWDTKENFGAWKESALREEVHQAYLDGLEECGIKEDDVYGGARVSDVWV</sequence>
<gene>
    <name evidence="1" type="ORF">TrRE_jg4675</name>
</gene>
<protein>
    <recommendedName>
        <fullName evidence="3">ABM domain-containing protein</fullName>
    </recommendedName>
</protein>
<proteinExistence type="predicted"/>
<evidence type="ECO:0000313" key="2">
    <source>
        <dbReference type="Proteomes" id="UP001165082"/>
    </source>
</evidence>
<dbReference type="InterPro" id="IPR011008">
    <property type="entry name" value="Dimeric_a/b-barrel"/>
</dbReference>
<reference evidence="1" key="1">
    <citation type="submission" date="2022-07" db="EMBL/GenBank/DDBJ databases">
        <title>Genome analysis of Parmales, a sister group of diatoms, reveals the evolutionary specialization of diatoms from phago-mixotrophs to photoautotrophs.</title>
        <authorList>
            <person name="Ban H."/>
            <person name="Sato S."/>
            <person name="Yoshikawa S."/>
            <person name="Kazumasa Y."/>
            <person name="Nakamura Y."/>
            <person name="Ichinomiya M."/>
            <person name="Saitoh K."/>
            <person name="Sato N."/>
            <person name="Blanc-Mathieu R."/>
            <person name="Endo H."/>
            <person name="Kuwata A."/>
            <person name="Ogata H."/>
        </authorList>
    </citation>
    <scope>NUCLEOTIDE SEQUENCE</scope>
</reference>
<evidence type="ECO:0008006" key="3">
    <source>
        <dbReference type="Google" id="ProtNLM"/>
    </source>
</evidence>
<name>A0A9W7AHT9_9STRA</name>